<dbReference type="eggNOG" id="COG4891">
    <property type="taxonomic scope" value="Bacteria"/>
</dbReference>
<dbReference type="InterPro" id="IPR023393">
    <property type="entry name" value="START-like_dom_sf"/>
</dbReference>
<dbReference type="AlphaFoldDB" id="C9ZCE3"/>
<evidence type="ECO:0000313" key="1">
    <source>
        <dbReference type="EMBL" id="CBG73343.1"/>
    </source>
</evidence>
<dbReference type="PANTHER" id="PTHR36166">
    <property type="entry name" value="CHROMOSOME 9, WHOLE GENOME SHOTGUN SEQUENCE"/>
    <property type="match status" value="1"/>
</dbReference>
<protein>
    <recommendedName>
        <fullName evidence="3">Polyketide cyclase / dehydrase and lipid transport</fullName>
    </recommendedName>
</protein>
<evidence type="ECO:0000313" key="2">
    <source>
        <dbReference type="Proteomes" id="UP000001444"/>
    </source>
</evidence>
<organism evidence="1 2">
    <name type="scientific">Streptomyces scabiei (strain 87.22)</name>
    <dbReference type="NCBI Taxonomy" id="680198"/>
    <lineage>
        <taxon>Bacteria</taxon>
        <taxon>Bacillati</taxon>
        <taxon>Actinomycetota</taxon>
        <taxon>Actinomycetes</taxon>
        <taxon>Kitasatosporales</taxon>
        <taxon>Streptomycetaceae</taxon>
        <taxon>Streptomyces</taxon>
    </lineage>
</organism>
<dbReference type="Gene3D" id="3.30.530.20">
    <property type="match status" value="1"/>
</dbReference>
<proteinExistence type="predicted"/>
<name>C9ZCE3_STRSW</name>
<keyword evidence="2" id="KW-1185">Reference proteome</keyword>
<dbReference type="KEGG" id="scb:SCAB_63321"/>
<dbReference type="STRING" id="680198.SCAB_63321"/>
<dbReference type="HOGENOM" id="CLU_069867_4_0_11"/>
<dbReference type="EMBL" id="FN554889">
    <property type="protein sequence ID" value="CBG73343.1"/>
    <property type="molecule type" value="Genomic_DNA"/>
</dbReference>
<gene>
    <name evidence="1" type="ordered locus">SCAB_63321</name>
</gene>
<dbReference type="InterPro" id="IPR019587">
    <property type="entry name" value="Polyketide_cyclase/dehydratase"/>
</dbReference>
<dbReference type="Pfam" id="PF10604">
    <property type="entry name" value="Polyketide_cyc2"/>
    <property type="match status" value="1"/>
</dbReference>
<dbReference type="CDD" id="cd07822">
    <property type="entry name" value="SRPBCC_4"/>
    <property type="match status" value="1"/>
</dbReference>
<accession>C9ZCE3</accession>
<evidence type="ECO:0008006" key="3">
    <source>
        <dbReference type="Google" id="ProtNLM"/>
    </source>
</evidence>
<sequence>MFTAVRPGRNVMRRISSAVHIHSTVDQVWSVLTDFERFHEWNPFLVEASGRAEPGARLTLRFRLPDGGREMVFTPTVLESEPGRLLRWRGRFGVPGVFDGVHSFELIAREGGTDVVQTERFSGLLVPFAGSVITPSEQGFRHLTDALKVRVESSHVPARDLDRRQRLQGEL</sequence>
<reference evidence="1 2" key="1">
    <citation type="journal article" date="2010" name="Mol. Plant Microbe Interact.">
        <title>Streptomyces scabies 87-22 contains a coronafacic acid-like biosynthetic cluster that contributes to plant-microbe interactions.</title>
        <authorList>
            <person name="Bignell D.R."/>
            <person name="Seipke R.F."/>
            <person name="Huguet-Tapia J.C."/>
            <person name="Chambers A.H."/>
            <person name="Parry R.J."/>
            <person name="Loria R."/>
        </authorList>
    </citation>
    <scope>NUCLEOTIDE SEQUENCE [LARGE SCALE GENOMIC DNA]</scope>
    <source>
        <strain evidence="1 2">87.22</strain>
    </source>
</reference>
<dbReference type="SUPFAM" id="SSF55961">
    <property type="entry name" value="Bet v1-like"/>
    <property type="match status" value="1"/>
</dbReference>
<dbReference type="Proteomes" id="UP000001444">
    <property type="component" value="Chromosome"/>
</dbReference>
<dbReference type="PANTHER" id="PTHR36166:SF1">
    <property type="entry name" value="SRPBCC DOMAIN-CONTAINING PROTEIN"/>
    <property type="match status" value="1"/>
</dbReference>